<dbReference type="InterPro" id="IPR006597">
    <property type="entry name" value="Sel1-like"/>
</dbReference>
<feature type="region of interest" description="Disordered" evidence="1">
    <location>
        <begin position="1"/>
        <end position="277"/>
    </location>
</feature>
<keyword evidence="3" id="KW-1185">Reference proteome</keyword>
<evidence type="ECO:0000313" key="2">
    <source>
        <dbReference type="EMBL" id="CAG8626678.1"/>
    </source>
</evidence>
<dbReference type="Gene3D" id="1.25.40.10">
    <property type="entry name" value="Tetratricopeptide repeat domain"/>
    <property type="match status" value="1"/>
</dbReference>
<dbReference type="SMART" id="SM00671">
    <property type="entry name" value="SEL1"/>
    <property type="match status" value="3"/>
</dbReference>
<dbReference type="AlphaFoldDB" id="A0A9N9GQQ2"/>
<dbReference type="EMBL" id="CAJVPJ010002664">
    <property type="protein sequence ID" value="CAG8626678.1"/>
    <property type="molecule type" value="Genomic_DNA"/>
</dbReference>
<dbReference type="InterPro" id="IPR052945">
    <property type="entry name" value="Mitotic_Regulator"/>
</dbReference>
<dbReference type="GO" id="GO:0010972">
    <property type="term" value="P:negative regulation of G2/M transition of mitotic cell cycle"/>
    <property type="evidence" value="ECO:0007669"/>
    <property type="project" value="TreeGrafter"/>
</dbReference>
<name>A0A9N9GQQ2_9GLOM</name>
<proteinExistence type="predicted"/>
<organism evidence="2 3">
    <name type="scientific">Paraglomus occultum</name>
    <dbReference type="NCBI Taxonomy" id="144539"/>
    <lineage>
        <taxon>Eukaryota</taxon>
        <taxon>Fungi</taxon>
        <taxon>Fungi incertae sedis</taxon>
        <taxon>Mucoromycota</taxon>
        <taxon>Glomeromycotina</taxon>
        <taxon>Glomeromycetes</taxon>
        <taxon>Paraglomerales</taxon>
        <taxon>Paraglomeraceae</taxon>
        <taxon>Paraglomus</taxon>
    </lineage>
</organism>
<dbReference type="GO" id="GO:0032153">
    <property type="term" value="C:cell division site"/>
    <property type="evidence" value="ECO:0007669"/>
    <property type="project" value="TreeGrafter"/>
</dbReference>
<comment type="caution">
    <text evidence="2">The sequence shown here is derived from an EMBL/GenBank/DDBJ whole genome shotgun (WGS) entry which is preliminary data.</text>
</comment>
<feature type="compositionally biased region" description="Low complexity" evidence="1">
    <location>
        <begin position="150"/>
        <end position="165"/>
    </location>
</feature>
<evidence type="ECO:0000313" key="3">
    <source>
        <dbReference type="Proteomes" id="UP000789572"/>
    </source>
</evidence>
<dbReference type="Proteomes" id="UP000789572">
    <property type="component" value="Unassembled WGS sequence"/>
</dbReference>
<reference evidence="2" key="1">
    <citation type="submission" date="2021-06" db="EMBL/GenBank/DDBJ databases">
        <authorList>
            <person name="Kallberg Y."/>
            <person name="Tangrot J."/>
            <person name="Rosling A."/>
        </authorList>
    </citation>
    <scope>NUCLEOTIDE SEQUENCE</scope>
    <source>
        <strain evidence="2">IA702</strain>
    </source>
</reference>
<protein>
    <submittedName>
        <fullName evidence="2">3917_t:CDS:1</fullName>
    </submittedName>
</protein>
<feature type="compositionally biased region" description="Low complexity" evidence="1">
    <location>
        <begin position="233"/>
        <end position="248"/>
    </location>
</feature>
<feature type="compositionally biased region" description="Low complexity" evidence="1">
    <location>
        <begin position="24"/>
        <end position="39"/>
    </location>
</feature>
<feature type="non-terminal residue" evidence="2">
    <location>
        <position position="1"/>
    </location>
</feature>
<gene>
    <name evidence="2" type="ORF">POCULU_LOCUS8682</name>
</gene>
<dbReference type="PANTHER" id="PTHR43628:SF1">
    <property type="entry name" value="CHITIN SYNTHASE REGULATORY FACTOR 2-RELATED"/>
    <property type="match status" value="1"/>
</dbReference>
<sequence>QQPNLMRPKKFESPRSAPLPPGRQAQQQEQQGYMKQDYQYAQPPGPAQSQRSPNIQQQTRQLPPDFSQTQLSPNSSPTQLSPDIQQQTRQIPPNYSQAQLSPNIQQQTRQIPPNSSQTQLSPDIQQQTRQIPPNYSQAQLSPNIQQQTRQIPPNSSQAQQPPSLQTTRQIPPQVQQPDNLQSTRQIPPQVQQPASLQSTRQIPPQVQQPASLQSTRQISSKAQSPLDPPSTRQIPSQAQSQMPPQSSSAYVSESYLQPPPQTRPTETTGIDDPSSIAEPLSVDDYVQQAIKLHESNQLEKSAEYLKIAAEEGSPIGMTLYGLALRHGWGCQTNPRLAFKYLQKAASSAVDDINMLNSVNLSATKGELVLAIYELGVCFRHGWGVPKDKVHAAHYFEMAAKLGDPDAQNDIGMCYYKGEGVKKDLKLAAKYYRMAHAQGHGTMGNSWIFKEKYNDGEG</sequence>
<accession>A0A9N9GQQ2</accession>
<feature type="compositionally biased region" description="Polar residues" evidence="1">
    <location>
        <begin position="47"/>
        <end position="149"/>
    </location>
</feature>
<feature type="compositionally biased region" description="Polar residues" evidence="1">
    <location>
        <begin position="166"/>
        <end position="223"/>
    </location>
</feature>
<dbReference type="OrthoDB" id="2148946at2759"/>
<evidence type="ECO:0000256" key="1">
    <source>
        <dbReference type="SAM" id="MobiDB-lite"/>
    </source>
</evidence>
<dbReference type="Pfam" id="PF08238">
    <property type="entry name" value="Sel1"/>
    <property type="match status" value="4"/>
</dbReference>
<dbReference type="InterPro" id="IPR011990">
    <property type="entry name" value="TPR-like_helical_dom_sf"/>
</dbReference>
<dbReference type="SUPFAM" id="SSF81901">
    <property type="entry name" value="HCP-like"/>
    <property type="match status" value="1"/>
</dbReference>
<dbReference type="PANTHER" id="PTHR43628">
    <property type="entry name" value="ACTIVATOR OF C KINASE PROTEIN 1-RELATED"/>
    <property type="match status" value="1"/>
</dbReference>